<dbReference type="OrthoDB" id="3211698at2"/>
<organism evidence="10 11">
    <name type="scientific">Amycolatopsis arida</name>
    <dbReference type="NCBI Taxonomy" id="587909"/>
    <lineage>
        <taxon>Bacteria</taxon>
        <taxon>Bacillati</taxon>
        <taxon>Actinomycetota</taxon>
        <taxon>Actinomycetes</taxon>
        <taxon>Pseudonocardiales</taxon>
        <taxon>Pseudonocardiaceae</taxon>
        <taxon>Amycolatopsis</taxon>
    </lineage>
</organism>
<evidence type="ECO:0000313" key="10">
    <source>
        <dbReference type="EMBL" id="SFQ30250.1"/>
    </source>
</evidence>
<gene>
    <name evidence="10" type="ORF">SAMN05421810_10612</name>
</gene>
<feature type="transmembrane region" description="Helical" evidence="8">
    <location>
        <begin position="235"/>
        <end position="253"/>
    </location>
</feature>
<feature type="transmembrane region" description="Helical" evidence="8">
    <location>
        <begin position="170"/>
        <end position="188"/>
    </location>
</feature>
<dbReference type="EMBL" id="FOWW01000006">
    <property type="protein sequence ID" value="SFQ30250.1"/>
    <property type="molecule type" value="Genomic_DNA"/>
</dbReference>
<feature type="compositionally biased region" description="Low complexity" evidence="7">
    <location>
        <begin position="27"/>
        <end position="50"/>
    </location>
</feature>
<evidence type="ECO:0000256" key="3">
    <source>
        <dbReference type="ARBA" id="ARBA00022475"/>
    </source>
</evidence>
<feature type="region of interest" description="Disordered" evidence="7">
    <location>
        <begin position="8"/>
        <end position="50"/>
    </location>
</feature>
<keyword evidence="10" id="KW-0012">Acyltransferase</keyword>
<comment type="subcellular location">
    <subcellularLocation>
        <location evidence="1">Cell membrane</location>
        <topology evidence="1">Multi-pass membrane protein</topology>
    </subcellularLocation>
</comment>
<name>A0A1I5XE63_9PSEU</name>
<sequence>MISGALLLRDRERPRSPAPPAGPPAVAPTSSARDRVVPPAGAGGAAPASEPVAPLGPKRIGAVTARRLGRIGWPLLFWSVAYLGLQRWFGAGDPRITEGGPAGMLDAVLLGRPMYHLYYLFIAAGLYLLAPFLRLVVHGLTPEGNRLLAVGALALAVVSGLLDWRLGTGGANAVSLFVPFVGYFLLGHHLANLRPARRRWPWLTVGVLAAAACWGAYLLAVRSGAPAAVDYTESFLHPAAVLAAVALFAGVTARSATGSVGSARTERPSGRTFGVYLAHPVFIAGLGAMLPQAEGLGGGLAQLAALWTAGLAGSLALVMVWERLPLLRKVV</sequence>
<dbReference type="AlphaFoldDB" id="A0A1I5XE63"/>
<keyword evidence="3" id="KW-1003">Cell membrane</keyword>
<evidence type="ECO:0000256" key="7">
    <source>
        <dbReference type="SAM" id="MobiDB-lite"/>
    </source>
</evidence>
<keyword evidence="5 8" id="KW-1133">Transmembrane helix</keyword>
<evidence type="ECO:0000256" key="8">
    <source>
        <dbReference type="SAM" id="Phobius"/>
    </source>
</evidence>
<dbReference type="PANTHER" id="PTHR40074">
    <property type="entry name" value="O-ACETYLTRANSFERASE WECH"/>
    <property type="match status" value="1"/>
</dbReference>
<feature type="compositionally biased region" description="Pro residues" evidence="7">
    <location>
        <begin position="16"/>
        <end position="26"/>
    </location>
</feature>
<evidence type="ECO:0000256" key="1">
    <source>
        <dbReference type="ARBA" id="ARBA00004651"/>
    </source>
</evidence>
<feature type="transmembrane region" description="Helical" evidence="8">
    <location>
        <begin position="273"/>
        <end position="293"/>
    </location>
</feature>
<evidence type="ECO:0000256" key="4">
    <source>
        <dbReference type="ARBA" id="ARBA00022692"/>
    </source>
</evidence>
<evidence type="ECO:0000313" key="11">
    <source>
        <dbReference type="Proteomes" id="UP000198727"/>
    </source>
</evidence>
<feature type="transmembrane region" description="Helical" evidence="8">
    <location>
        <begin position="117"/>
        <end position="135"/>
    </location>
</feature>
<keyword evidence="10" id="KW-0808">Transferase</keyword>
<evidence type="ECO:0000256" key="5">
    <source>
        <dbReference type="ARBA" id="ARBA00022989"/>
    </source>
</evidence>
<evidence type="ECO:0000256" key="6">
    <source>
        <dbReference type="ARBA" id="ARBA00023136"/>
    </source>
</evidence>
<feature type="transmembrane region" description="Helical" evidence="8">
    <location>
        <begin position="200"/>
        <end position="220"/>
    </location>
</feature>
<comment type="similarity">
    <text evidence="2">Belongs to the acyltransferase 3 family.</text>
</comment>
<dbReference type="PANTHER" id="PTHR40074:SF2">
    <property type="entry name" value="O-ACETYLTRANSFERASE WECH"/>
    <property type="match status" value="1"/>
</dbReference>
<feature type="domain" description="Acyltransferase 3" evidence="9">
    <location>
        <begin position="64"/>
        <end position="319"/>
    </location>
</feature>
<dbReference type="GO" id="GO:0009246">
    <property type="term" value="P:enterobacterial common antigen biosynthetic process"/>
    <property type="evidence" value="ECO:0007669"/>
    <property type="project" value="TreeGrafter"/>
</dbReference>
<feature type="transmembrane region" description="Helical" evidence="8">
    <location>
        <begin position="299"/>
        <end position="321"/>
    </location>
</feature>
<evidence type="ECO:0000259" key="9">
    <source>
        <dbReference type="Pfam" id="PF01757"/>
    </source>
</evidence>
<proteinExistence type="inferred from homology"/>
<protein>
    <submittedName>
        <fullName evidence="10">Surface polysaccharide O-acyltransferase, integral membrane enzyme</fullName>
    </submittedName>
</protein>
<dbReference type="STRING" id="587909.SAMN05421810_10612"/>
<dbReference type="InterPro" id="IPR002656">
    <property type="entry name" value="Acyl_transf_3_dom"/>
</dbReference>
<keyword evidence="11" id="KW-1185">Reference proteome</keyword>
<feature type="transmembrane region" description="Helical" evidence="8">
    <location>
        <begin position="68"/>
        <end position="85"/>
    </location>
</feature>
<reference evidence="11" key="1">
    <citation type="submission" date="2016-10" db="EMBL/GenBank/DDBJ databases">
        <authorList>
            <person name="Varghese N."/>
            <person name="Submissions S."/>
        </authorList>
    </citation>
    <scope>NUCLEOTIDE SEQUENCE [LARGE SCALE GENOMIC DNA]</scope>
    <source>
        <strain evidence="11">CGMCC 4.5579</strain>
    </source>
</reference>
<feature type="transmembrane region" description="Helical" evidence="8">
    <location>
        <begin position="147"/>
        <end position="164"/>
    </location>
</feature>
<keyword evidence="4 8" id="KW-0812">Transmembrane</keyword>
<evidence type="ECO:0000256" key="2">
    <source>
        <dbReference type="ARBA" id="ARBA00007400"/>
    </source>
</evidence>
<dbReference type="Pfam" id="PF01757">
    <property type="entry name" value="Acyl_transf_3"/>
    <property type="match status" value="1"/>
</dbReference>
<keyword evidence="6 8" id="KW-0472">Membrane</keyword>
<dbReference type="Proteomes" id="UP000198727">
    <property type="component" value="Unassembled WGS sequence"/>
</dbReference>
<dbReference type="GO" id="GO:0005886">
    <property type="term" value="C:plasma membrane"/>
    <property type="evidence" value="ECO:0007669"/>
    <property type="project" value="UniProtKB-SubCell"/>
</dbReference>
<dbReference type="GO" id="GO:0016413">
    <property type="term" value="F:O-acetyltransferase activity"/>
    <property type="evidence" value="ECO:0007669"/>
    <property type="project" value="TreeGrafter"/>
</dbReference>
<accession>A0A1I5XE63</accession>